<accession>A0AAV4BUI2</accession>
<reference evidence="2 3" key="1">
    <citation type="journal article" date="2021" name="Elife">
        <title>Chloroplast acquisition without the gene transfer in kleptoplastic sea slugs, Plakobranchus ocellatus.</title>
        <authorList>
            <person name="Maeda T."/>
            <person name="Takahashi S."/>
            <person name="Yoshida T."/>
            <person name="Shimamura S."/>
            <person name="Takaki Y."/>
            <person name="Nagai Y."/>
            <person name="Toyoda A."/>
            <person name="Suzuki Y."/>
            <person name="Arimoto A."/>
            <person name="Ishii H."/>
            <person name="Satoh N."/>
            <person name="Nishiyama T."/>
            <person name="Hasebe M."/>
            <person name="Maruyama T."/>
            <person name="Minagawa J."/>
            <person name="Obokata J."/>
            <person name="Shigenobu S."/>
        </authorList>
    </citation>
    <scope>NUCLEOTIDE SEQUENCE [LARGE SCALE GENOMIC DNA]</scope>
</reference>
<gene>
    <name evidence="2" type="ORF">PoB_004976300</name>
</gene>
<evidence type="ECO:0000313" key="2">
    <source>
        <dbReference type="EMBL" id="GFO23258.1"/>
    </source>
</evidence>
<sequence length="122" mass="13266">MTAQELEHLTVKEVYIEPISKKTQIIGNPPGRGADGEPQNRDRRVTADLSAVCNPYCAINVVKKDRGFLYIASPQQGDLRLSGPPLGRGVGCGARTRDGRVRADFRADTLATVPPTPPEIDR</sequence>
<evidence type="ECO:0000256" key="1">
    <source>
        <dbReference type="SAM" id="MobiDB-lite"/>
    </source>
</evidence>
<feature type="region of interest" description="Disordered" evidence="1">
    <location>
        <begin position="103"/>
        <end position="122"/>
    </location>
</feature>
<keyword evidence="3" id="KW-1185">Reference proteome</keyword>
<dbReference type="EMBL" id="BLXT01005502">
    <property type="protein sequence ID" value="GFO23258.1"/>
    <property type="molecule type" value="Genomic_DNA"/>
</dbReference>
<organism evidence="2 3">
    <name type="scientific">Plakobranchus ocellatus</name>
    <dbReference type="NCBI Taxonomy" id="259542"/>
    <lineage>
        <taxon>Eukaryota</taxon>
        <taxon>Metazoa</taxon>
        <taxon>Spiralia</taxon>
        <taxon>Lophotrochozoa</taxon>
        <taxon>Mollusca</taxon>
        <taxon>Gastropoda</taxon>
        <taxon>Heterobranchia</taxon>
        <taxon>Euthyneura</taxon>
        <taxon>Panpulmonata</taxon>
        <taxon>Sacoglossa</taxon>
        <taxon>Placobranchoidea</taxon>
        <taxon>Plakobranchidae</taxon>
        <taxon>Plakobranchus</taxon>
    </lineage>
</organism>
<dbReference type="Proteomes" id="UP000735302">
    <property type="component" value="Unassembled WGS sequence"/>
</dbReference>
<protein>
    <submittedName>
        <fullName evidence="2">Uncharacterized protein</fullName>
    </submittedName>
</protein>
<comment type="caution">
    <text evidence="2">The sequence shown here is derived from an EMBL/GenBank/DDBJ whole genome shotgun (WGS) entry which is preliminary data.</text>
</comment>
<proteinExistence type="predicted"/>
<dbReference type="AlphaFoldDB" id="A0AAV4BUI2"/>
<name>A0AAV4BUI2_9GAST</name>
<evidence type="ECO:0000313" key="3">
    <source>
        <dbReference type="Proteomes" id="UP000735302"/>
    </source>
</evidence>